<comment type="caution">
    <text evidence="1">The sequence shown here is derived from an EMBL/GenBank/DDBJ whole genome shotgun (WGS) entry which is preliminary data.</text>
</comment>
<protein>
    <submittedName>
        <fullName evidence="1">Uncharacterized protein</fullName>
    </submittedName>
</protein>
<proteinExistence type="predicted"/>
<evidence type="ECO:0000313" key="2">
    <source>
        <dbReference type="Proteomes" id="UP000034078"/>
    </source>
</evidence>
<reference evidence="1 2" key="1">
    <citation type="journal article" date="2015" name="Nature">
        <title>rRNA introns, odd ribosomes, and small enigmatic genomes across a large radiation of phyla.</title>
        <authorList>
            <person name="Brown C.T."/>
            <person name="Hug L.A."/>
            <person name="Thomas B.C."/>
            <person name="Sharon I."/>
            <person name="Castelle C.J."/>
            <person name="Singh A."/>
            <person name="Wilkins M.J."/>
            <person name="Williams K.H."/>
            <person name="Banfield J.F."/>
        </authorList>
    </citation>
    <scope>NUCLEOTIDE SEQUENCE [LARGE SCALE GENOMIC DNA]</scope>
</reference>
<dbReference type="Proteomes" id="UP000034078">
    <property type="component" value="Unassembled WGS sequence"/>
</dbReference>
<gene>
    <name evidence="1" type="ORF">UX01_C0003G0026</name>
</gene>
<name>A0A837IF25_9BACT</name>
<evidence type="ECO:0000313" key="1">
    <source>
        <dbReference type="EMBL" id="KKU00973.1"/>
    </source>
</evidence>
<sequence>MLTTADKNWIKTNFATKDDLSNYATRAELFKEIGEFRLEMKESLNEIKNTLDYVVGEIKENRQERDVISHRVYRDHTPRLEDHEKRIVKIESYPRIISSTV</sequence>
<organism evidence="1 2">
    <name type="scientific">Candidatus Collierbacteria bacterium GW2011_GWB2_45_17</name>
    <dbReference type="NCBI Taxonomy" id="1618388"/>
    <lineage>
        <taxon>Bacteria</taxon>
        <taxon>Candidatus Collieribacteriota</taxon>
    </lineage>
</organism>
<dbReference type="EMBL" id="LCKO01000003">
    <property type="protein sequence ID" value="KKU00973.1"/>
    <property type="molecule type" value="Genomic_DNA"/>
</dbReference>
<accession>A0A837IF25</accession>
<dbReference type="AlphaFoldDB" id="A0A837IF25"/>